<reference evidence="1" key="1">
    <citation type="journal article" date="2021" name="J. Hered.">
        <title>Genome Assembly of Salicaceae Populus deltoides (Eastern Cottonwood) I-69 Based on Nanopore Sequencing and Hi-C Technologies.</title>
        <authorList>
            <person name="Bai S."/>
            <person name="Wu H."/>
            <person name="Zhang J."/>
            <person name="Pan Z."/>
            <person name="Zhao W."/>
            <person name="Li Z."/>
            <person name="Tong C."/>
        </authorList>
    </citation>
    <scope>NUCLEOTIDE SEQUENCE</scope>
    <source>
        <tissue evidence="1">Leaf</tissue>
    </source>
</reference>
<dbReference type="Proteomes" id="UP000807159">
    <property type="component" value="Chromosome 13"/>
</dbReference>
<evidence type="ECO:0000313" key="1">
    <source>
        <dbReference type="EMBL" id="KAH8490428.1"/>
    </source>
</evidence>
<name>A0A8T2XBD9_POPDE</name>
<protein>
    <recommendedName>
        <fullName evidence="3">Tetraspanin-19</fullName>
    </recommendedName>
</protein>
<keyword evidence="2" id="KW-1185">Reference proteome</keyword>
<sequence length="116" mass="13147">MLIVLFYLTWHQDFPKDPSGSFDQFKGFVRSNFELCKWIGISIVFVQGLSFLAAMLLKAIGPHPSYDSDDDYASDRAPLLKDVVHPPPYVVGNPVMGSRNNAWSIRITEKMNQANR</sequence>
<evidence type="ECO:0008006" key="3">
    <source>
        <dbReference type="Google" id="ProtNLM"/>
    </source>
</evidence>
<dbReference type="EMBL" id="JACEGQ020000013">
    <property type="protein sequence ID" value="KAH8490428.1"/>
    <property type="molecule type" value="Genomic_DNA"/>
</dbReference>
<proteinExistence type="predicted"/>
<accession>A0A8T2XBD9</accession>
<organism evidence="1 2">
    <name type="scientific">Populus deltoides</name>
    <name type="common">Eastern poplar</name>
    <name type="synonym">Eastern cottonwood</name>
    <dbReference type="NCBI Taxonomy" id="3696"/>
    <lineage>
        <taxon>Eukaryota</taxon>
        <taxon>Viridiplantae</taxon>
        <taxon>Streptophyta</taxon>
        <taxon>Embryophyta</taxon>
        <taxon>Tracheophyta</taxon>
        <taxon>Spermatophyta</taxon>
        <taxon>Magnoliopsida</taxon>
        <taxon>eudicotyledons</taxon>
        <taxon>Gunneridae</taxon>
        <taxon>Pentapetalae</taxon>
        <taxon>rosids</taxon>
        <taxon>fabids</taxon>
        <taxon>Malpighiales</taxon>
        <taxon>Salicaceae</taxon>
        <taxon>Saliceae</taxon>
        <taxon>Populus</taxon>
    </lineage>
</organism>
<dbReference type="AlphaFoldDB" id="A0A8T2XBD9"/>
<comment type="caution">
    <text evidence="1">The sequence shown here is derived from an EMBL/GenBank/DDBJ whole genome shotgun (WGS) entry which is preliminary data.</text>
</comment>
<evidence type="ECO:0000313" key="2">
    <source>
        <dbReference type="Proteomes" id="UP000807159"/>
    </source>
</evidence>
<gene>
    <name evidence="1" type="ORF">H0E87_022819</name>
</gene>